<gene>
    <name evidence="2" type="ORF">ACFSUS_20060</name>
</gene>
<evidence type="ECO:0000313" key="2">
    <source>
        <dbReference type="EMBL" id="MFD2572948.1"/>
    </source>
</evidence>
<dbReference type="Proteomes" id="UP001597469">
    <property type="component" value="Unassembled WGS sequence"/>
</dbReference>
<accession>A0ABW5M7L2</accession>
<dbReference type="RefSeq" id="WP_381525542.1">
    <property type="nucleotide sequence ID" value="NZ_JBHULN010000014.1"/>
</dbReference>
<dbReference type="EMBL" id="JBHULN010000014">
    <property type="protein sequence ID" value="MFD2572948.1"/>
    <property type="molecule type" value="Genomic_DNA"/>
</dbReference>
<comment type="caution">
    <text evidence="2">The sequence shown here is derived from an EMBL/GenBank/DDBJ whole genome shotgun (WGS) entry which is preliminary data.</text>
</comment>
<dbReference type="InterPro" id="IPR011467">
    <property type="entry name" value="DUF1573"/>
</dbReference>
<dbReference type="PANTHER" id="PTHR37833">
    <property type="entry name" value="LIPOPROTEIN-RELATED"/>
    <property type="match status" value="1"/>
</dbReference>
<organism evidence="2 3">
    <name type="scientific">Spirosoma soli</name>
    <dbReference type="NCBI Taxonomy" id="1770529"/>
    <lineage>
        <taxon>Bacteria</taxon>
        <taxon>Pseudomonadati</taxon>
        <taxon>Bacteroidota</taxon>
        <taxon>Cytophagia</taxon>
        <taxon>Cytophagales</taxon>
        <taxon>Cytophagaceae</taxon>
        <taxon>Spirosoma</taxon>
    </lineage>
</organism>
<name>A0ABW5M7L2_9BACT</name>
<keyword evidence="3" id="KW-1185">Reference proteome</keyword>
<evidence type="ECO:0000313" key="3">
    <source>
        <dbReference type="Proteomes" id="UP001597469"/>
    </source>
</evidence>
<sequence>MKRILMFASLVMLTASMAMTLPTALFNWSKTTHNFGRVTQGKPVTAEFTFTNKGEVPLVINSAKGSCGCTGVDYPKAAILPGQSGTIKATFNAAALGAFNKTVTIESNAEESTTILHFKGEVVKAELSNQ</sequence>
<dbReference type="NCBIfam" id="NF012200">
    <property type="entry name" value="choice_anch_D"/>
    <property type="match status" value="1"/>
</dbReference>
<reference evidence="3" key="1">
    <citation type="journal article" date="2019" name="Int. J. Syst. Evol. Microbiol.">
        <title>The Global Catalogue of Microorganisms (GCM) 10K type strain sequencing project: providing services to taxonomists for standard genome sequencing and annotation.</title>
        <authorList>
            <consortium name="The Broad Institute Genomics Platform"/>
            <consortium name="The Broad Institute Genome Sequencing Center for Infectious Disease"/>
            <person name="Wu L."/>
            <person name="Ma J."/>
        </authorList>
    </citation>
    <scope>NUCLEOTIDE SEQUENCE [LARGE SCALE GENOMIC DNA]</scope>
    <source>
        <strain evidence="3">KCTC 42805</strain>
    </source>
</reference>
<dbReference type="InterPro" id="IPR013783">
    <property type="entry name" value="Ig-like_fold"/>
</dbReference>
<dbReference type="Pfam" id="PF07610">
    <property type="entry name" value="DUF1573"/>
    <property type="match status" value="1"/>
</dbReference>
<feature type="signal peptide" evidence="1">
    <location>
        <begin position="1"/>
        <end position="20"/>
    </location>
</feature>
<protein>
    <submittedName>
        <fullName evidence="2">DUF1573 domain-containing protein</fullName>
    </submittedName>
</protein>
<dbReference type="Gene3D" id="2.60.40.10">
    <property type="entry name" value="Immunoglobulins"/>
    <property type="match status" value="1"/>
</dbReference>
<keyword evidence="1" id="KW-0732">Signal</keyword>
<feature type="chain" id="PRO_5046480229" evidence="1">
    <location>
        <begin position="21"/>
        <end position="130"/>
    </location>
</feature>
<dbReference type="PANTHER" id="PTHR37833:SF1">
    <property type="entry name" value="SIGNAL PEPTIDE PROTEIN"/>
    <property type="match status" value="1"/>
</dbReference>
<evidence type="ECO:0000256" key="1">
    <source>
        <dbReference type="SAM" id="SignalP"/>
    </source>
</evidence>
<proteinExistence type="predicted"/>